<accession>A0A6J7X9N6</accession>
<name>A0A6J7X9N6_9CAUD</name>
<reference evidence="2" key="1">
    <citation type="submission" date="2020-05" db="EMBL/GenBank/DDBJ databases">
        <authorList>
            <person name="Chiriac C."/>
            <person name="Salcher M."/>
            <person name="Ghai R."/>
            <person name="Kavagutti S V."/>
        </authorList>
    </citation>
    <scope>NUCLEOTIDE SEQUENCE</scope>
</reference>
<protein>
    <submittedName>
        <fullName evidence="2">Uncharacterized protein</fullName>
    </submittedName>
</protein>
<dbReference type="Pfam" id="PF23977">
    <property type="entry name" value="Pam3_Gp34"/>
    <property type="match status" value="1"/>
</dbReference>
<dbReference type="EMBL" id="LR798328">
    <property type="protein sequence ID" value="CAB5224081.1"/>
    <property type="molecule type" value="Genomic_DNA"/>
</dbReference>
<sequence length="257" mass="27824">MAKTEIAAQNASTALAIMSDLEQDAGAGFDGMTQEDYALPFLRLLTSTSPEVGDMDGALPGMMLNSVTGELFDGKKGVVVVPCSYVRQYIEWMPRGQGSGAPVHIYPATSDILSQTHKEPGDNKDYLDNGNYIENTANYYVMVISDAGVPEPALITMKSTQLKKSRKWNSMMQSVKLSGKNGMFTPPMYSQMYRLTTVAESNDKGKWYGWEIERTGAVESADIYQAAKAFAQSVGAGDVKVKHESETGSAGNSPAPF</sequence>
<evidence type="ECO:0000313" key="2">
    <source>
        <dbReference type="EMBL" id="CAB5224081.1"/>
    </source>
</evidence>
<dbReference type="InterPro" id="IPR056957">
    <property type="entry name" value="Pam3_Gp34-like"/>
</dbReference>
<proteinExistence type="predicted"/>
<organism evidence="2">
    <name type="scientific">uncultured Caudovirales phage</name>
    <dbReference type="NCBI Taxonomy" id="2100421"/>
    <lineage>
        <taxon>Viruses</taxon>
        <taxon>Duplodnaviria</taxon>
        <taxon>Heunggongvirae</taxon>
        <taxon>Uroviricota</taxon>
        <taxon>Caudoviricetes</taxon>
        <taxon>Peduoviridae</taxon>
        <taxon>Maltschvirus</taxon>
        <taxon>Maltschvirus maltsch</taxon>
    </lineage>
</organism>
<dbReference type="EMBL" id="LR796617">
    <property type="protein sequence ID" value="CAB4154549.1"/>
    <property type="molecule type" value="Genomic_DNA"/>
</dbReference>
<evidence type="ECO:0000313" key="1">
    <source>
        <dbReference type="EMBL" id="CAB4154549.1"/>
    </source>
</evidence>
<gene>
    <name evidence="1" type="ORF">UFOVP652_13</name>
    <name evidence="2" type="ORF">UFOVP734_26</name>
</gene>